<proteinExistence type="predicted"/>
<dbReference type="InterPro" id="IPR003795">
    <property type="entry name" value="DUF192"/>
</dbReference>
<evidence type="ECO:0000313" key="2">
    <source>
        <dbReference type="Proteomes" id="UP000033930"/>
    </source>
</evidence>
<comment type="caution">
    <text evidence="1">The sequence shown here is derived from an EMBL/GenBank/DDBJ whole genome shotgun (WGS) entry which is preliminary data.</text>
</comment>
<dbReference type="InterPro" id="IPR038695">
    <property type="entry name" value="Saro_0823-like_sf"/>
</dbReference>
<dbReference type="Pfam" id="PF02643">
    <property type="entry name" value="DUF192"/>
    <property type="match status" value="1"/>
</dbReference>
<dbReference type="AlphaFoldDB" id="A0A0G0VEI2"/>
<dbReference type="PANTHER" id="PTHR37953:SF1">
    <property type="entry name" value="UPF0127 PROTEIN MJ1496"/>
    <property type="match status" value="1"/>
</dbReference>
<name>A0A0G0VEI2_9BACT</name>
<dbReference type="Gene3D" id="2.60.120.1140">
    <property type="entry name" value="Protein of unknown function DUF192"/>
    <property type="match status" value="1"/>
</dbReference>
<accession>A0A0G0VEI2</accession>
<organism evidence="1 2">
    <name type="scientific">Candidatus Uhrbacteria bacterium GW2011_GWC1_41_20</name>
    <dbReference type="NCBI Taxonomy" id="1618983"/>
    <lineage>
        <taxon>Bacteria</taxon>
        <taxon>Candidatus Uhriibacteriota</taxon>
    </lineage>
</organism>
<protein>
    <recommendedName>
        <fullName evidence="3">DUF192 domain-containing protein</fullName>
    </recommendedName>
</protein>
<dbReference type="EMBL" id="LCAW01000008">
    <property type="protein sequence ID" value="KKR99274.1"/>
    <property type="molecule type" value="Genomic_DNA"/>
</dbReference>
<evidence type="ECO:0008006" key="3">
    <source>
        <dbReference type="Google" id="ProtNLM"/>
    </source>
</evidence>
<gene>
    <name evidence="1" type="ORF">UU50_C0008G0030</name>
</gene>
<sequence>MIIILVFIVVAIIGTIISFGLSPFSKGEWDVPLRSSAERRVGGVAEKTQISINNQTLEVYIANTELDRMQGLSDVVFEEFDADGMLFEFEDQAERYFWMKDMMFALDIVWIVNDQIVKIETAIDPLNDQGNITNMDSQPYAVDKVLELPAGGVDKYQVEVGQRIFK</sequence>
<dbReference type="PANTHER" id="PTHR37953">
    <property type="entry name" value="UPF0127 PROTEIN MJ1496"/>
    <property type="match status" value="1"/>
</dbReference>
<dbReference type="Proteomes" id="UP000033930">
    <property type="component" value="Unassembled WGS sequence"/>
</dbReference>
<reference evidence="1 2" key="1">
    <citation type="journal article" date="2015" name="Nature">
        <title>rRNA introns, odd ribosomes, and small enigmatic genomes across a large radiation of phyla.</title>
        <authorList>
            <person name="Brown C.T."/>
            <person name="Hug L.A."/>
            <person name="Thomas B.C."/>
            <person name="Sharon I."/>
            <person name="Castelle C.J."/>
            <person name="Singh A."/>
            <person name="Wilkins M.J."/>
            <person name="Williams K.H."/>
            <person name="Banfield J.F."/>
        </authorList>
    </citation>
    <scope>NUCLEOTIDE SEQUENCE [LARGE SCALE GENOMIC DNA]</scope>
</reference>
<evidence type="ECO:0000313" key="1">
    <source>
        <dbReference type="EMBL" id="KKR99274.1"/>
    </source>
</evidence>